<dbReference type="EMBL" id="ODYU01000343">
    <property type="protein sequence ID" value="SOQ34931.1"/>
    <property type="molecule type" value="Genomic_DNA"/>
</dbReference>
<gene>
    <name evidence="2" type="ORF">SFRICE_036989</name>
</gene>
<evidence type="ECO:0000313" key="2">
    <source>
        <dbReference type="EMBL" id="SOQ34931.1"/>
    </source>
</evidence>
<organism evidence="2">
    <name type="scientific">Spodoptera frugiperda</name>
    <name type="common">Fall armyworm</name>
    <dbReference type="NCBI Taxonomy" id="7108"/>
    <lineage>
        <taxon>Eukaryota</taxon>
        <taxon>Metazoa</taxon>
        <taxon>Ecdysozoa</taxon>
        <taxon>Arthropoda</taxon>
        <taxon>Hexapoda</taxon>
        <taxon>Insecta</taxon>
        <taxon>Pterygota</taxon>
        <taxon>Neoptera</taxon>
        <taxon>Endopterygota</taxon>
        <taxon>Lepidoptera</taxon>
        <taxon>Glossata</taxon>
        <taxon>Ditrysia</taxon>
        <taxon>Noctuoidea</taxon>
        <taxon>Noctuidae</taxon>
        <taxon>Amphipyrinae</taxon>
        <taxon>Spodoptera</taxon>
    </lineage>
</organism>
<feature type="region of interest" description="Disordered" evidence="1">
    <location>
        <begin position="94"/>
        <end position="113"/>
    </location>
</feature>
<evidence type="ECO:0000256" key="1">
    <source>
        <dbReference type="SAM" id="MobiDB-lite"/>
    </source>
</evidence>
<sequence>MHHAEYTQPPVNEQRDHLMNRKSMQGPCAMKNVNKVKLASSKEKIDLCNVNNVIFIEKAMYDKILVGQPLGNTKDVLANTIQRAVLSNFWSQITSDEEPSQAKQPPAFGSRPTDMLSVAANF</sequence>
<accession>A0A2H1V272</accession>
<reference evidence="2" key="1">
    <citation type="submission" date="2016-07" db="EMBL/GenBank/DDBJ databases">
        <authorList>
            <person name="Bretaudeau A."/>
        </authorList>
    </citation>
    <scope>NUCLEOTIDE SEQUENCE</scope>
    <source>
        <strain evidence="2">Rice</strain>
        <tissue evidence="2">Whole body</tissue>
    </source>
</reference>
<proteinExistence type="predicted"/>
<dbReference type="AlphaFoldDB" id="A0A2H1V272"/>
<name>A0A2H1V272_SPOFR</name>
<protein>
    <submittedName>
        <fullName evidence="2">SFRICE_036989</fullName>
    </submittedName>
</protein>